<sequence>METKRQIKLNYTREFTIACKINNLKPIELLQYFINHVSFYAFIGGKIDVTYLWATTVCIDFKEEYGGEIIQVTIPEIQEISLKYIKKLTSLNLNEPFLSSTAAFQSILIMDEWSSEMLPFTDYEPEIMIFNGELLKLTFDFNLICRMNGSGIEELLQYFIDKVSLARERATNFHHFVKTDPSTAFLLLLVGHDESVRDRVLPQQEMYKKYGLRLLELDDEQNEEDNFENRMKNYDAFYQEWFSALNRISN</sequence>
<organism evidence="1 2">
    <name type="scientific">Pedobacter cryoconitis</name>
    <dbReference type="NCBI Taxonomy" id="188932"/>
    <lineage>
        <taxon>Bacteria</taxon>
        <taxon>Pseudomonadati</taxon>
        <taxon>Bacteroidota</taxon>
        <taxon>Sphingobacteriia</taxon>
        <taxon>Sphingobacteriales</taxon>
        <taxon>Sphingobacteriaceae</taxon>
        <taxon>Pedobacter</taxon>
    </lineage>
</organism>
<dbReference type="RefSeq" id="WP_184625285.1">
    <property type="nucleotide sequence ID" value="NZ_JACHCC010000006.1"/>
</dbReference>
<accession>A0A7X0MIS7</accession>
<proteinExistence type="predicted"/>
<gene>
    <name evidence="1" type="ORF">HDF25_002612</name>
</gene>
<dbReference type="AlphaFoldDB" id="A0A7X0MIS7"/>
<evidence type="ECO:0000313" key="2">
    <source>
        <dbReference type="Proteomes" id="UP000521017"/>
    </source>
</evidence>
<protein>
    <submittedName>
        <fullName evidence="1">Uncharacterized protein</fullName>
    </submittedName>
</protein>
<comment type="caution">
    <text evidence="1">The sequence shown here is derived from an EMBL/GenBank/DDBJ whole genome shotgun (WGS) entry which is preliminary data.</text>
</comment>
<dbReference type="Proteomes" id="UP000521017">
    <property type="component" value="Unassembled WGS sequence"/>
</dbReference>
<evidence type="ECO:0000313" key="1">
    <source>
        <dbReference type="EMBL" id="MBB6500464.1"/>
    </source>
</evidence>
<dbReference type="EMBL" id="JACHCC010000006">
    <property type="protein sequence ID" value="MBB6500464.1"/>
    <property type="molecule type" value="Genomic_DNA"/>
</dbReference>
<name>A0A7X0MIS7_9SPHI</name>
<reference evidence="1 2" key="1">
    <citation type="submission" date="2020-08" db="EMBL/GenBank/DDBJ databases">
        <title>Genomic Encyclopedia of Type Strains, Phase IV (KMG-V): Genome sequencing to study the core and pangenomes of soil and plant-associated prokaryotes.</title>
        <authorList>
            <person name="Whitman W."/>
        </authorList>
    </citation>
    <scope>NUCLEOTIDE SEQUENCE [LARGE SCALE GENOMIC DNA]</scope>
    <source>
        <strain evidence="1 2">M2T3</strain>
    </source>
</reference>